<keyword evidence="2" id="KW-1185">Reference proteome</keyword>
<protein>
    <submittedName>
        <fullName evidence="1">Uncharacterized protein</fullName>
    </submittedName>
</protein>
<dbReference type="EMBL" id="CZQA01000012">
    <property type="protein sequence ID" value="CUS38975.1"/>
    <property type="molecule type" value="Genomic_DNA"/>
</dbReference>
<organism evidence="1 2">
    <name type="scientific">Candidatus Nitrospira nitrosa</name>
    <dbReference type="NCBI Taxonomy" id="1742972"/>
    <lineage>
        <taxon>Bacteria</taxon>
        <taxon>Pseudomonadati</taxon>
        <taxon>Nitrospirota</taxon>
        <taxon>Nitrospiria</taxon>
        <taxon>Nitrospirales</taxon>
        <taxon>Nitrospiraceae</taxon>
        <taxon>Nitrospira</taxon>
    </lineage>
</organism>
<dbReference type="Proteomes" id="UP000199032">
    <property type="component" value="Unassembled WGS sequence"/>
</dbReference>
<dbReference type="AlphaFoldDB" id="A0A0S4LP07"/>
<evidence type="ECO:0000313" key="1">
    <source>
        <dbReference type="EMBL" id="CUS38975.1"/>
    </source>
</evidence>
<proteinExistence type="predicted"/>
<name>A0A0S4LP07_9BACT</name>
<gene>
    <name evidence="1" type="ORF">COMA1_60184</name>
</gene>
<accession>A0A0S4LP07</accession>
<evidence type="ECO:0000313" key="2">
    <source>
        <dbReference type="Proteomes" id="UP000199032"/>
    </source>
</evidence>
<sequence length="169" mass="18424">MGKIGPQSALSLTIGSPTALNVCEPDVPTFAPSGCEWPRIVAKNPFTPLQAGQAVPISELLEYRPGTCSQLTQMLFGIPLRNPEWSLEGIQDPSLYEHHGLVPFSFLPGPDLPGSLELSSVRLRSNTSADGNDILVKTVFQYRRDDPLGQFPAVYHGNFQCIFSLRSSP</sequence>
<dbReference type="STRING" id="1742972.COMA1_60184"/>
<reference evidence="1 2" key="1">
    <citation type="submission" date="2015-10" db="EMBL/GenBank/DDBJ databases">
        <authorList>
            <person name="Gilbert D.G."/>
        </authorList>
    </citation>
    <scope>NUCLEOTIDE SEQUENCE [LARGE SCALE GENOMIC DNA]</scope>
    <source>
        <strain evidence="1">COMA1</strain>
    </source>
</reference>